<comment type="caution">
    <text evidence="3">The sequence shown here is derived from an EMBL/GenBank/DDBJ whole genome shotgun (WGS) entry which is preliminary data.</text>
</comment>
<feature type="compositionally biased region" description="Low complexity" evidence="2">
    <location>
        <begin position="1"/>
        <end position="22"/>
    </location>
</feature>
<evidence type="ECO:0000313" key="4">
    <source>
        <dbReference type="Proteomes" id="UP000001396"/>
    </source>
</evidence>
<feature type="compositionally biased region" description="Low complexity" evidence="2">
    <location>
        <begin position="222"/>
        <end position="235"/>
    </location>
</feature>
<feature type="region of interest" description="Disordered" evidence="2">
    <location>
        <begin position="214"/>
        <end position="235"/>
    </location>
</feature>
<evidence type="ECO:0000313" key="3">
    <source>
        <dbReference type="EMBL" id="EFA84677.1"/>
    </source>
</evidence>
<feature type="region of interest" description="Disordered" evidence="2">
    <location>
        <begin position="1"/>
        <end position="24"/>
    </location>
</feature>
<protein>
    <recommendedName>
        <fullName evidence="5">Eukaryotic translation initiation factor 4E</fullName>
    </recommendedName>
</protein>
<accession>D3B053</accession>
<evidence type="ECO:0008006" key="5">
    <source>
        <dbReference type="Google" id="ProtNLM"/>
    </source>
</evidence>
<dbReference type="InterPro" id="IPR001040">
    <property type="entry name" value="TIF_eIF_4E"/>
</dbReference>
<dbReference type="GO" id="GO:0003743">
    <property type="term" value="F:translation initiation factor activity"/>
    <property type="evidence" value="ECO:0007669"/>
    <property type="project" value="UniProtKB-KW"/>
</dbReference>
<dbReference type="PANTHER" id="PTHR11960">
    <property type="entry name" value="EUKARYOTIC TRANSLATION INITIATION FACTOR 4E RELATED"/>
    <property type="match status" value="1"/>
</dbReference>
<dbReference type="GeneID" id="31357197"/>
<reference evidence="3 4" key="1">
    <citation type="journal article" date="2011" name="Genome Res.">
        <title>Phylogeny-wide analysis of social amoeba genomes highlights ancient origins for complex intercellular communication.</title>
        <authorList>
            <person name="Heidel A.J."/>
            <person name="Lawal H.M."/>
            <person name="Felder M."/>
            <person name="Schilde C."/>
            <person name="Helps N.R."/>
            <person name="Tunggal B."/>
            <person name="Rivero F."/>
            <person name="John U."/>
            <person name="Schleicher M."/>
            <person name="Eichinger L."/>
            <person name="Platzer M."/>
            <person name="Noegel A.A."/>
            <person name="Schaap P."/>
            <person name="Gloeckner G."/>
        </authorList>
    </citation>
    <scope>NUCLEOTIDE SEQUENCE [LARGE SCALE GENOMIC DNA]</scope>
    <source>
        <strain evidence="4">ATCC 26659 / Pp 5 / PN500</strain>
    </source>
</reference>
<sequence length="235" mass="26183">MNNNNSSSSTNGHGSSESNGTEALDSNGFHKLDCSWTIWVVDPTRKITTQSNTANQTSHDDYMSSLENLGSFETVEDFWILYHKLKPPSKMAHDETYHIFKTGINPTWEDPINKSGGKWVLNISGNNRASFYDIDTIWENIVLGVVGETIDTERDICGLVLNKRFNLERISVWNRDSSNSKGIESLKTNILDTLPPNSNNSKLNIKYQIHNTQMNNSQGSIPTNNPTGAPTTTAS</sequence>
<dbReference type="PANTHER" id="PTHR11960:SF65">
    <property type="entry name" value="EUKARYOTIC TRANSLATION INITIATION FACTOR 4E"/>
    <property type="match status" value="1"/>
</dbReference>
<keyword evidence="1" id="KW-0396">Initiation factor</keyword>
<dbReference type="GO" id="GO:0016281">
    <property type="term" value="C:eukaryotic translation initiation factor 4F complex"/>
    <property type="evidence" value="ECO:0007669"/>
    <property type="project" value="TreeGrafter"/>
</dbReference>
<keyword evidence="4" id="KW-1185">Reference proteome</keyword>
<dbReference type="STRING" id="670386.D3B053"/>
<name>D3B053_HETP5</name>
<dbReference type="OMA" id="EEFWAIV"/>
<evidence type="ECO:0000256" key="2">
    <source>
        <dbReference type="SAM" id="MobiDB-lite"/>
    </source>
</evidence>
<dbReference type="SUPFAM" id="SSF55418">
    <property type="entry name" value="eIF4e-like"/>
    <property type="match status" value="1"/>
</dbReference>
<dbReference type="AlphaFoldDB" id="D3B053"/>
<evidence type="ECO:0000256" key="1">
    <source>
        <dbReference type="RuleBase" id="RU004374"/>
    </source>
</evidence>
<dbReference type="RefSeq" id="XP_020436790.1">
    <property type="nucleotide sequence ID" value="XM_020572673.1"/>
</dbReference>
<dbReference type="Gene3D" id="3.30.760.10">
    <property type="entry name" value="RNA Cap, Translation Initiation Factor Eif4e"/>
    <property type="match status" value="1"/>
</dbReference>
<dbReference type="Pfam" id="PF01652">
    <property type="entry name" value="IF4E"/>
    <property type="match status" value="1"/>
</dbReference>
<dbReference type="EMBL" id="ADBJ01000008">
    <property type="protein sequence ID" value="EFA84677.1"/>
    <property type="molecule type" value="Genomic_DNA"/>
</dbReference>
<dbReference type="Proteomes" id="UP000001396">
    <property type="component" value="Unassembled WGS sequence"/>
</dbReference>
<dbReference type="GO" id="GO:0000340">
    <property type="term" value="F:RNA 7-methylguanosine cap binding"/>
    <property type="evidence" value="ECO:0007669"/>
    <property type="project" value="TreeGrafter"/>
</dbReference>
<keyword evidence="1" id="KW-0648">Protein biosynthesis</keyword>
<organism evidence="3 4">
    <name type="scientific">Heterostelium pallidum (strain ATCC 26659 / Pp 5 / PN500)</name>
    <name type="common">Cellular slime mold</name>
    <name type="synonym">Polysphondylium pallidum</name>
    <dbReference type="NCBI Taxonomy" id="670386"/>
    <lineage>
        <taxon>Eukaryota</taxon>
        <taxon>Amoebozoa</taxon>
        <taxon>Evosea</taxon>
        <taxon>Eumycetozoa</taxon>
        <taxon>Dictyostelia</taxon>
        <taxon>Acytosteliales</taxon>
        <taxon>Acytosteliaceae</taxon>
        <taxon>Heterostelium</taxon>
    </lineage>
</organism>
<proteinExistence type="inferred from homology"/>
<keyword evidence="1" id="KW-0694">RNA-binding</keyword>
<comment type="similarity">
    <text evidence="1">Belongs to the eukaryotic initiation factor 4E family.</text>
</comment>
<dbReference type="InterPro" id="IPR023398">
    <property type="entry name" value="TIF_eIF4e-like"/>
</dbReference>
<dbReference type="InParanoid" id="D3B053"/>
<gene>
    <name evidence="3" type="ORF">PPL_01668</name>
</gene>